<dbReference type="AlphaFoldDB" id="A0A1I7Z474"/>
<dbReference type="PANTHER" id="PTHR13105">
    <property type="entry name" value="MYELOID LEUKEMIA FACTOR"/>
    <property type="match status" value="1"/>
</dbReference>
<evidence type="ECO:0000313" key="6">
    <source>
        <dbReference type="Proteomes" id="UP000095287"/>
    </source>
</evidence>
<keyword evidence="4" id="KW-0597">Phosphoprotein</keyword>
<evidence type="ECO:0000256" key="3">
    <source>
        <dbReference type="ARBA" id="ARBA00022490"/>
    </source>
</evidence>
<feature type="compositionally biased region" description="Basic and acidic residues" evidence="5">
    <location>
        <begin position="264"/>
        <end position="273"/>
    </location>
</feature>
<organism evidence="6 7">
    <name type="scientific">Steinernema glaseri</name>
    <dbReference type="NCBI Taxonomy" id="37863"/>
    <lineage>
        <taxon>Eukaryota</taxon>
        <taxon>Metazoa</taxon>
        <taxon>Ecdysozoa</taxon>
        <taxon>Nematoda</taxon>
        <taxon>Chromadorea</taxon>
        <taxon>Rhabditida</taxon>
        <taxon>Tylenchina</taxon>
        <taxon>Panagrolaimomorpha</taxon>
        <taxon>Strongyloidoidea</taxon>
        <taxon>Steinernematidae</taxon>
        <taxon>Steinernema</taxon>
    </lineage>
</organism>
<evidence type="ECO:0000256" key="4">
    <source>
        <dbReference type="ARBA" id="ARBA00022553"/>
    </source>
</evidence>
<dbReference type="InterPro" id="IPR019376">
    <property type="entry name" value="Myeloid_leukemia_factor"/>
</dbReference>
<accession>A0A1I7Z474</accession>
<dbReference type="WBParaSite" id="L893_g22602.t1">
    <property type="protein sequence ID" value="L893_g22602.t1"/>
    <property type="gene ID" value="L893_g22602"/>
</dbReference>
<keyword evidence="3" id="KW-0963">Cytoplasm</keyword>
<protein>
    <submittedName>
        <fullName evidence="7">Myeloid leukemia factor</fullName>
    </submittedName>
</protein>
<proteinExistence type="inferred from homology"/>
<comment type="subcellular location">
    <subcellularLocation>
        <location evidence="1">Cytoplasm</location>
    </subcellularLocation>
</comment>
<evidence type="ECO:0000256" key="2">
    <source>
        <dbReference type="ARBA" id="ARBA00008332"/>
    </source>
</evidence>
<evidence type="ECO:0000256" key="1">
    <source>
        <dbReference type="ARBA" id="ARBA00004496"/>
    </source>
</evidence>
<evidence type="ECO:0000256" key="5">
    <source>
        <dbReference type="SAM" id="MobiDB-lite"/>
    </source>
</evidence>
<dbReference type="Proteomes" id="UP000095287">
    <property type="component" value="Unplaced"/>
</dbReference>
<feature type="compositionally biased region" description="Basic and acidic residues" evidence="5">
    <location>
        <begin position="131"/>
        <end position="147"/>
    </location>
</feature>
<reference evidence="7" key="1">
    <citation type="submission" date="2016-11" db="UniProtKB">
        <authorList>
            <consortium name="WormBaseParasite"/>
        </authorList>
    </citation>
    <scope>IDENTIFICATION</scope>
</reference>
<evidence type="ECO:0000313" key="7">
    <source>
        <dbReference type="WBParaSite" id="L893_g22602.t1"/>
    </source>
</evidence>
<feature type="region of interest" description="Disordered" evidence="5">
    <location>
        <begin position="202"/>
        <end position="307"/>
    </location>
</feature>
<name>A0A1I7Z474_9BILA</name>
<dbReference type="Pfam" id="PF10248">
    <property type="entry name" value="Mlf1IP"/>
    <property type="match status" value="1"/>
</dbReference>
<feature type="compositionally biased region" description="Polar residues" evidence="5">
    <location>
        <begin position="279"/>
        <end position="290"/>
    </location>
</feature>
<dbReference type="GO" id="GO:0005737">
    <property type="term" value="C:cytoplasm"/>
    <property type="evidence" value="ECO:0007669"/>
    <property type="project" value="UniProtKB-SubCell"/>
</dbReference>
<keyword evidence="6" id="KW-1185">Reference proteome</keyword>
<feature type="region of interest" description="Disordered" evidence="5">
    <location>
        <begin position="118"/>
        <end position="181"/>
    </location>
</feature>
<feature type="compositionally biased region" description="Basic and acidic residues" evidence="5">
    <location>
        <begin position="162"/>
        <end position="180"/>
    </location>
</feature>
<comment type="similarity">
    <text evidence="2">Belongs to the MLF family.</text>
</comment>
<sequence length="307" mass="34978">MFGGRDPFGDPFDMFGNLNRQMRDMDRVVGQMFIGPLEMLNMPQHRMLPEMPEYERRRRQAAGRDIMYPMGMMSPYGFGGGFFGGLMGQMHNIQAHAMNDPNSHVYSQSTFISYNGSGNGQPHVVQSSLRKAGDATETRRSVHRGGEAEEMSVGHRIGNRAHTIEKKRDASGRLRTEQKYENIGVDDAERFDQEFERQVRRHYGYDPYDPSSVQAAIDSGHVRSNRHRDRARDDARGGAGPSNGPIITIPDDDEEPDRPSSNTRARERRRENLDDVVYANTSRTSVTIQEITDDESEVRGAKRRRRR</sequence>